<keyword evidence="3" id="KW-1185">Reference proteome</keyword>
<sequence>MKLAPALPSTLIKSLCLPGLALLYACAATPPPSSGSDEGAAVPARQPVSPAHNRGSVVFAPAVAPDPIDSTLLLDRKSASVSLRAILGSPRQGRHMALRQYKVQFRNAGPGAVSISEVMLQTGATTVPIEMGSAVVPTGKGYTLSFSRQALNQVDPREDAFLTFRYEGRRFQALIHGHQLVYVVEAPG</sequence>
<dbReference type="RefSeq" id="WP_142929953.1">
    <property type="nucleotide sequence ID" value="NZ_ML660113.1"/>
</dbReference>
<proteinExistence type="predicted"/>
<keyword evidence="1" id="KW-0732">Signal</keyword>
<gene>
    <name evidence="2" type="ORF">FKG94_26410</name>
</gene>
<evidence type="ECO:0000313" key="3">
    <source>
        <dbReference type="Proteomes" id="UP000319732"/>
    </source>
</evidence>
<accession>A0A545SPX4</accession>
<evidence type="ECO:0000256" key="1">
    <source>
        <dbReference type="SAM" id="SignalP"/>
    </source>
</evidence>
<feature type="chain" id="PRO_5021996392" description="Copper chaperone PCu(A)C" evidence="1">
    <location>
        <begin position="28"/>
        <end position="188"/>
    </location>
</feature>
<dbReference type="Proteomes" id="UP000319732">
    <property type="component" value="Unassembled WGS sequence"/>
</dbReference>
<reference evidence="2 3" key="1">
    <citation type="submission" date="2019-06" db="EMBL/GenBank/DDBJ databases">
        <title>Whole genome sequence for Cellvibrionaceae sp. R142.</title>
        <authorList>
            <person name="Wang G."/>
        </authorList>
    </citation>
    <scope>NUCLEOTIDE SEQUENCE [LARGE SCALE GENOMIC DNA]</scope>
    <source>
        <strain evidence="2 3">R142</strain>
    </source>
</reference>
<feature type="signal peptide" evidence="1">
    <location>
        <begin position="1"/>
        <end position="27"/>
    </location>
</feature>
<dbReference type="PROSITE" id="PS51257">
    <property type="entry name" value="PROKAR_LIPOPROTEIN"/>
    <property type="match status" value="1"/>
</dbReference>
<evidence type="ECO:0008006" key="4">
    <source>
        <dbReference type="Google" id="ProtNLM"/>
    </source>
</evidence>
<comment type="caution">
    <text evidence="2">The sequence shown here is derived from an EMBL/GenBank/DDBJ whole genome shotgun (WGS) entry which is preliminary data.</text>
</comment>
<organism evidence="2 3">
    <name type="scientific">Exilibacterium tricleocarpae</name>
    <dbReference type="NCBI Taxonomy" id="2591008"/>
    <lineage>
        <taxon>Bacteria</taxon>
        <taxon>Pseudomonadati</taxon>
        <taxon>Pseudomonadota</taxon>
        <taxon>Gammaproteobacteria</taxon>
        <taxon>Cellvibrionales</taxon>
        <taxon>Cellvibrionaceae</taxon>
        <taxon>Exilibacterium</taxon>
    </lineage>
</organism>
<protein>
    <recommendedName>
        <fullName evidence="4">Copper chaperone PCu(A)C</fullName>
    </recommendedName>
</protein>
<evidence type="ECO:0000313" key="2">
    <source>
        <dbReference type="EMBL" id="TQV67004.1"/>
    </source>
</evidence>
<dbReference type="AlphaFoldDB" id="A0A545SPX4"/>
<name>A0A545SPX4_9GAMM</name>
<dbReference type="EMBL" id="VHSG01000037">
    <property type="protein sequence ID" value="TQV67004.1"/>
    <property type="molecule type" value="Genomic_DNA"/>
</dbReference>